<evidence type="ECO:0000313" key="2">
    <source>
        <dbReference type="Proteomes" id="UP001187531"/>
    </source>
</evidence>
<organism evidence="1 2">
    <name type="scientific">Artemia franciscana</name>
    <name type="common">Brine shrimp</name>
    <name type="synonym">Artemia sanfranciscana</name>
    <dbReference type="NCBI Taxonomy" id="6661"/>
    <lineage>
        <taxon>Eukaryota</taxon>
        <taxon>Metazoa</taxon>
        <taxon>Ecdysozoa</taxon>
        <taxon>Arthropoda</taxon>
        <taxon>Crustacea</taxon>
        <taxon>Branchiopoda</taxon>
        <taxon>Anostraca</taxon>
        <taxon>Artemiidae</taxon>
        <taxon>Artemia</taxon>
    </lineage>
</organism>
<reference evidence="1" key="1">
    <citation type="submission" date="2023-07" db="EMBL/GenBank/DDBJ databases">
        <title>Chromosome-level genome assembly of Artemia franciscana.</title>
        <authorList>
            <person name="Jo E."/>
        </authorList>
    </citation>
    <scope>NUCLEOTIDE SEQUENCE</scope>
    <source>
        <tissue evidence="1">Whole body</tissue>
    </source>
</reference>
<dbReference type="EMBL" id="JAVRJZ010000007">
    <property type="protein sequence ID" value="KAK2720279.1"/>
    <property type="molecule type" value="Genomic_DNA"/>
</dbReference>
<proteinExistence type="predicted"/>
<dbReference type="Proteomes" id="UP001187531">
    <property type="component" value="Unassembled WGS sequence"/>
</dbReference>
<keyword evidence="2" id="KW-1185">Reference proteome</keyword>
<gene>
    <name evidence="1" type="ORF">QYM36_004229</name>
</gene>
<accession>A0AA88I4Z5</accession>
<comment type="caution">
    <text evidence="1">The sequence shown here is derived from an EMBL/GenBank/DDBJ whole genome shotgun (WGS) entry which is preliminary data.</text>
</comment>
<name>A0AA88I4Z5_ARTSF</name>
<protein>
    <submittedName>
        <fullName evidence="1">Uncharacterized protein</fullName>
    </submittedName>
</protein>
<dbReference type="AlphaFoldDB" id="A0AA88I4Z5"/>
<sequence length="185" mass="20503">MTDVETDKESCGASKHASIKKAMAFLDENPNCYLKTVASLGIEKEVRMGISELRTKILQANDSIGDLVKQNIAKEIDLITSRLGLQSVSVSDIVDVNILGKPSSSRIPPVAVGFKSPTVAREVLKNRSKLKGSQYFVSESLNRRRKEVLNAARDVVGMRKSWSVQGRIFTKFGDQAVRIYEMLSR</sequence>
<evidence type="ECO:0000313" key="1">
    <source>
        <dbReference type="EMBL" id="KAK2720279.1"/>
    </source>
</evidence>